<protein>
    <submittedName>
        <fullName evidence="1">Uncharacterized protein</fullName>
    </submittedName>
</protein>
<dbReference type="Proteomes" id="UP001489004">
    <property type="component" value="Unassembled WGS sequence"/>
</dbReference>
<dbReference type="EMBL" id="JALJOR010000001">
    <property type="protein sequence ID" value="KAK9829254.1"/>
    <property type="molecule type" value="Genomic_DNA"/>
</dbReference>
<keyword evidence="2" id="KW-1185">Reference proteome</keyword>
<evidence type="ECO:0000313" key="1">
    <source>
        <dbReference type="EMBL" id="KAK9829254.1"/>
    </source>
</evidence>
<accession>A0AAW1R6M3</accession>
<reference evidence="1 2" key="1">
    <citation type="journal article" date="2024" name="Nat. Commun.">
        <title>Phylogenomics reveals the evolutionary origins of lichenization in chlorophyte algae.</title>
        <authorList>
            <person name="Puginier C."/>
            <person name="Libourel C."/>
            <person name="Otte J."/>
            <person name="Skaloud P."/>
            <person name="Haon M."/>
            <person name="Grisel S."/>
            <person name="Petersen M."/>
            <person name="Berrin J.G."/>
            <person name="Delaux P.M."/>
            <person name="Dal Grande F."/>
            <person name="Keller J."/>
        </authorList>
    </citation>
    <scope>NUCLEOTIDE SEQUENCE [LARGE SCALE GENOMIC DNA]</scope>
    <source>
        <strain evidence="1 2">SAG 2043</strain>
    </source>
</reference>
<gene>
    <name evidence="1" type="ORF">WJX72_004790</name>
</gene>
<evidence type="ECO:0000313" key="2">
    <source>
        <dbReference type="Proteomes" id="UP001489004"/>
    </source>
</evidence>
<dbReference type="AlphaFoldDB" id="A0AAW1R6M3"/>
<name>A0AAW1R6M3_9CHLO</name>
<sequence>MLQAVPFSYPKTGFLDPKDPCHRIDKKLYVSNYKRTFAPIEDQPIQFREDGMSITARRLPGKPLMAPKLPHQADLGIGRRRAAQQQKSTIVIGNPHQKNPTHYLTVSHLFHSKPPHMLIPANPAITAEASRHMHHKLGLQ</sequence>
<organism evidence="1 2">
    <name type="scientific">[Myrmecia] bisecta</name>
    <dbReference type="NCBI Taxonomy" id="41462"/>
    <lineage>
        <taxon>Eukaryota</taxon>
        <taxon>Viridiplantae</taxon>
        <taxon>Chlorophyta</taxon>
        <taxon>core chlorophytes</taxon>
        <taxon>Trebouxiophyceae</taxon>
        <taxon>Trebouxiales</taxon>
        <taxon>Trebouxiaceae</taxon>
        <taxon>Myrmecia</taxon>
    </lineage>
</organism>
<comment type="caution">
    <text evidence="1">The sequence shown here is derived from an EMBL/GenBank/DDBJ whole genome shotgun (WGS) entry which is preliminary data.</text>
</comment>
<proteinExistence type="predicted"/>